<accession>A0A7S0BT89</accession>
<evidence type="ECO:0008006" key="2">
    <source>
        <dbReference type="Google" id="ProtNLM"/>
    </source>
</evidence>
<reference evidence="1" key="1">
    <citation type="submission" date="2021-01" db="EMBL/GenBank/DDBJ databases">
        <authorList>
            <person name="Corre E."/>
            <person name="Pelletier E."/>
            <person name="Niang G."/>
            <person name="Scheremetjew M."/>
            <person name="Finn R."/>
            <person name="Kale V."/>
            <person name="Holt S."/>
            <person name="Cochrane G."/>
            <person name="Meng A."/>
            <person name="Brown T."/>
            <person name="Cohen L."/>
        </authorList>
    </citation>
    <scope>NUCLEOTIDE SEQUENCE</scope>
    <source>
        <strain evidence="1">UTEX LB 2760</strain>
    </source>
</reference>
<proteinExistence type="predicted"/>
<protein>
    <recommendedName>
        <fullName evidence="2">Reverse transcriptase Ty1/copia-type domain-containing protein</fullName>
    </recommendedName>
</protein>
<evidence type="ECO:0000313" key="1">
    <source>
        <dbReference type="EMBL" id="CAD8402449.1"/>
    </source>
</evidence>
<gene>
    <name evidence="1" type="ORF">RMAR0315_LOCUS12454</name>
</gene>
<sequence>MYGLPEAASPWHSTYSTLLSKVLLLKKTSIDPCLFFPRDKRFQGMVALHVDDTLCVGNDEFMKIERGVEKRFESNPVKYLPFTFAGVNYHREPDGVVVCDQKD</sequence>
<dbReference type="EMBL" id="HBEK01022658">
    <property type="protein sequence ID" value="CAD8402449.1"/>
    <property type="molecule type" value="Transcribed_RNA"/>
</dbReference>
<dbReference type="AlphaFoldDB" id="A0A7S0BT89"/>
<organism evidence="1">
    <name type="scientific">Rhodosorus marinus</name>
    <dbReference type="NCBI Taxonomy" id="101924"/>
    <lineage>
        <taxon>Eukaryota</taxon>
        <taxon>Rhodophyta</taxon>
        <taxon>Stylonematophyceae</taxon>
        <taxon>Stylonematales</taxon>
        <taxon>Stylonemataceae</taxon>
        <taxon>Rhodosorus</taxon>
    </lineage>
</organism>
<name>A0A7S0BT89_9RHOD</name>